<dbReference type="SUPFAM" id="SSF103088">
    <property type="entry name" value="OmpA-like"/>
    <property type="match status" value="1"/>
</dbReference>
<accession>A0A383TVU7</accession>
<dbReference type="EMBL" id="UNSC01000001">
    <property type="protein sequence ID" value="SZD71348.1"/>
    <property type="molecule type" value="Genomic_DNA"/>
</dbReference>
<evidence type="ECO:0000259" key="6">
    <source>
        <dbReference type="PROSITE" id="PS51123"/>
    </source>
</evidence>
<feature type="chain" id="PRO_5016954808" evidence="5">
    <location>
        <begin position="22"/>
        <end position="252"/>
    </location>
</feature>
<dbReference type="GO" id="GO:0009279">
    <property type="term" value="C:cell outer membrane"/>
    <property type="evidence" value="ECO:0007669"/>
    <property type="project" value="UniProtKB-SubCell"/>
</dbReference>
<dbReference type="PANTHER" id="PTHR30329">
    <property type="entry name" value="STATOR ELEMENT OF FLAGELLAR MOTOR COMPLEX"/>
    <property type="match status" value="1"/>
</dbReference>
<organism evidence="7 8">
    <name type="scientific">Candidatus Ornithobacterium hominis</name>
    <dbReference type="NCBI Taxonomy" id="2497989"/>
    <lineage>
        <taxon>Bacteria</taxon>
        <taxon>Pseudomonadati</taxon>
        <taxon>Bacteroidota</taxon>
        <taxon>Flavobacteriia</taxon>
        <taxon>Flavobacteriales</taxon>
        <taxon>Weeksellaceae</taxon>
        <taxon>Ornithobacterium</taxon>
    </lineage>
</organism>
<sequence length="252" mass="28215">MIKLKITGLVLTLLLSINGLAQNRQDRSDSEIVMTKAELESFLKLIAEKKLENLRAKNGASLMPLNSCNSNSRGINQSEFDRLNQRIDMLMMGFYHSNLAKGKDNSTIISDAGQAPYQSLAEGSEAGAPAQISKERRSYLEDLLTKYRHFKRQVFFANDSDVVSTEDIAYIKDVADVLRKNPELSVLLKGYASPRGNVEYNKALSMRRSESVLKELRKSGIAENRLEASFYGEDHSTSEEGARRVDMSVVIK</sequence>
<evidence type="ECO:0000256" key="1">
    <source>
        <dbReference type="ARBA" id="ARBA00004442"/>
    </source>
</evidence>
<gene>
    <name evidence="7" type="ORF">SAMEA104719789_00445</name>
</gene>
<dbReference type="AlphaFoldDB" id="A0A383TVU7"/>
<feature type="signal peptide" evidence="5">
    <location>
        <begin position="1"/>
        <end position="21"/>
    </location>
</feature>
<evidence type="ECO:0000313" key="7">
    <source>
        <dbReference type="EMBL" id="SZD71348.1"/>
    </source>
</evidence>
<comment type="subcellular location">
    <subcellularLocation>
        <location evidence="1">Cell outer membrane</location>
    </subcellularLocation>
</comment>
<dbReference type="OrthoDB" id="1149075at2"/>
<evidence type="ECO:0000256" key="5">
    <source>
        <dbReference type="SAM" id="SignalP"/>
    </source>
</evidence>
<evidence type="ECO:0000256" key="4">
    <source>
        <dbReference type="PROSITE-ProRule" id="PRU00473"/>
    </source>
</evidence>
<dbReference type="InterPro" id="IPR006664">
    <property type="entry name" value="OMP_bac"/>
</dbReference>
<keyword evidence="8" id="KW-1185">Reference proteome</keyword>
<feature type="domain" description="OmpA-like" evidence="6">
    <location>
        <begin position="143"/>
        <end position="252"/>
    </location>
</feature>
<evidence type="ECO:0000256" key="2">
    <source>
        <dbReference type="ARBA" id="ARBA00023136"/>
    </source>
</evidence>
<reference evidence="7 8" key="1">
    <citation type="submission" date="2018-09" db="EMBL/GenBank/DDBJ databases">
        <authorList>
            <consortium name="Pathogen Informatics"/>
        </authorList>
    </citation>
    <scope>NUCLEOTIDE SEQUENCE [LARGE SCALE GENOMIC DNA]</scope>
    <source>
        <strain evidence="7 8">OH-22767</strain>
    </source>
</reference>
<dbReference type="PROSITE" id="PS51123">
    <property type="entry name" value="OMPA_2"/>
    <property type="match status" value="1"/>
</dbReference>
<dbReference type="PANTHER" id="PTHR30329:SF21">
    <property type="entry name" value="LIPOPROTEIN YIAD-RELATED"/>
    <property type="match status" value="1"/>
</dbReference>
<keyword evidence="2 4" id="KW-0472">Membrane</keyword>
<dbReference type="PRINTS" id="PR01021">
    <property type="entry name" value="OMPADOMAIN"/>
</dbReference>
<protein>
    <submittedName>
        <fullName evidence="7">Minor outer membrane protein Omp16</fullName>
    </submittedName>
</protein>
<evidence type="ECO:0000256" key="3">
    <source>
        <dbReference type="ARBA" id="ARBA00023237"/>
    </source>
</evidence>
<dbReference type="Pfam" id="PF00691">
    <property type="entry name" value="OmpA"/>
    <property type="match status" value="1"/>
</dbReference>
<name>A0A383TVU7_9FLAO</name>
<dbReference type="InterPro" id="IPR036737">
    <property type="entry name" value="OmpA-like_sf"/>
</dbReference>
<dbReference type="CDD" id="cd07185">
    <property type="entry name" value="OmpA_C-like"/>
    <property type="match status" value="1"/>
</dbReference>
<dbReference type="Gene3D" id="3.30.1330.60">
    <property type="entry name" value="OmpA-like domain"/>
    <property type="match status" value="1"/>
</dbReference>
<keyword evidence="3" id="KW-0998">Cell outer membrane</keyword>
<keyword evidence="5" id="KW-0732">Signal</keyword>
<dbReference type="InterPro" id="IPR050330">
    <property type="entry name" value="Bact_OuterMem_StrucFunc"/>
</dbReference>
<dbReference type="Proteomes" id="UP000262142">
    <property type="component" value="Unassembled WGS sequence"/>
</dbReference>
<proteinExistence type="predicted"/>
<evidence type="ECO:0000313" key="8">
    <source>
        <dbReference type="Proteomes" id="UP000262142"/>
    </source>
</evidence>
<dbReference type="InterPro" id="IPR006665">
    <property type="entry name" value="OmpA-like"/>
</dbReference>